<dbReference type="InParanoid" id="A0A2H3E109"/>
<protein>
    <submittedName>
        <fullName evidence="2">Uncharacterized protein</fullName>
    </submittedName>
</protein>
<dbReference type="Proteomes" id="UP000217790">
    <property type="component" value="Unassembled WGS sequence"/>
</dbReference>
<evidence type="ECO:0000313" key="3">
    <source>
        <dbReference type="Proteomes" id="UP000217790"/>
    </source>
</evidence>
<proteinExistence type="predicted"/>
<gene>
    <name evidence="2" type="ORF">ARMGADRAFT_1028463</name>
</gene>
<keyword evidence="1" id="KW-0472">Membrane</keyword>
<reference evidence="3" key="1">
    <citation type="journal article" date="2017" name="Nat. Ecol. Evol.">
        <title>Genome expansion and lineage-specific genetic innovations in the forest pathogenic fungi Armillaria.</title>
        <authorList>
            <person name="Sipos G."/>
            <person name="Prasanna A.N."/>
            <person name="Walter M.C."/>
            <person name="O'Connor E."/>
            <person name="Balint B."/>
            <person name="Krizsan K."/>
            <person name="Kiss B."/>
            <person name="Hess J."/>
            <person name="Varga T."/>
            <person name="Slot J."/>
            <person name="Riley R."/>
            <person name="Boka B."/>
            <person name="Rigling D."/>
            <person name="Barry K."/>
            <person name="Lee J."/>
            <person name="Mihaltcheva S."/>
            <person name="LaButti K."/>
            <person name="Lipzen A."/>
            <person name="Waldron R."/>
            <person name="Moloney N.M."/>
            <person name="Sperisen C."/>
            <person name="Kredics L."/>
            <person name="Vagvoelgyi C."/>
            <person name="Patrignani A."/>
            <person name="Fitzpatrick D."/>
            <person name="Nagy I."/>
            <person name="Doyle S."/>
            <person name="Anderson J.B."/>
            <person name="Grigoriev I.V."/>
            <person name="Gueldener U."/>
            <person name="Muensterkoetter M."/>
            <person name="Nagy L.G."/>
        </authorList>
    </citation>
    <scope>NUCLEOTIDE SEQUENCE [LARGE SCALE GENOMIC DNA]</scope>
    <source>
        <strain evidence="3">Ar21-2</strain>
    </source>
</reference>
<evidence type="ECO:0000256" key="1">
    <source>
        <dbReference type="SAM" id="Phobius"/>
    </source>
</evidence>
<sequence length="205" mass="22936">MWTTPKKQCNCSPGGARQENLEYIFISDLTVSGLKDVDDADNKYKFEEEEYMEDFWRGLDKAESNAIANPFFNPLAGAISNVESNNDDALDSQNDDKTPQVTGNEIAELVPVPNRPNSEYKAWFEKLKYMQDWLHQYFAAVIHPLIHNKNGGKALPAQTVGNHFKKMVHCPHVVQLTLKIHSTSLLGLITVIMAAILISMGGVNT</sequence>
<keyword evidence="1" id="KW-0812">Transmembrane</keyword>
<dbReference type="OrthoDB" id="1920326at2759"/>
<evidence type="ECO:0000313" key="2">
    <source>
        <dbReference type="EMBL" id="PBK95027.1"/>
    </source>
</evidence>
<accession>A0A2H3E109</accession>
<name>A0A2H3E109_ARMGA</name>
<feature type="transmembrane region" description="Helical" evidence="1">
    <location>
        <begin position="185"/>
        <end position="203"/>
    </location>
</feature>
<dbReference type="AlphaFoldDB" id="A0A2H3E109"/>
<keyword evidence="1" id="KW-1133">Transmembrane helix</keyword>
<keyword evidence="3" id="KW-1185">Reference proteome</keyword>
<organism evidence="2 3">
    <name type="scientific">Armillaria gallica</name>
    <name type="common">Bulbous honey fungus</name>
    <name type="synonym">Armillaria bulbosa</name>
    <dbReference type="NCBI Taxonomy" id="47427"/>
    <lineage>
        <taxon>Eukaryota</taxon>
        <taxon>Fungi</taxon>
        <taxon>Dikarya</taxon>
        <taxon>Basidiomycota</taxon>
        <taxon>Agaricomycotina</taxon>
        <taxon>Agaricomycetes</taxon>
        <taxon>Agaricomycetidae</taxon>
        <taxon>Agaricales</taxon>
        <taxon>Marasmiineae</taxon>
        <taxon>Physalacriaceae</taxon>
        <taxon>Armillaria</taxon>
    </lineage>
</organism>
<dbReference type="EMBL" id="KZ293652">
    <property type="protein sequence ID" value="PBK95027.1"/>
    <property type="molecule type" value="Genomic_DNA"/>
</dbReference>